<dbReference type="GO" id="GO:0005886">
    <property type="term" value="C:plasma membrane"/>
    <property type="evidence" value="ECO:0007669"/>
    <property type="project" value="TreeGrafter"/>
</dbReference>
<keyword evidence="7 10" id="KW-0408">Iron</keyword>
<feature type="binding site" evidence="12">
    <location>
        <position position="260"/>
    </location>
    <ligand>
        <name>Fe(3+)</name>
        <dbReference type="ChEBI" id="CHEBI:29034"/>
        <label>1</label>
    </ligand>
</feature>
<feature type="binding site" evidence="11">
    <location>
        <position position="133"/>
    </location>
    <ligand>
        <name>hydrogencarbonate</name>
        <dbReference type="ChEBI" id="CHEBI:17544"/>
        <label>1</label>
    </ligand>
</feature>
<feature type="binding site" evidence="12">
    <location>
        <position position="398"/>
    </location>
    <ligand>
        <name>Fe(3+)</name>
        <dbReference type="ChEBI" id="CHEBI:29034"/>
        <label>1</label>
    </ligand>
</feature>
<feature type="binding site" evidence="11">
    <location>
        <position position="466"/>
    </location>
    <ligand>
        <name>hydrogencarbonate</name>
        <dbReference type="ChEBI" id="CHEBI:17544"/>
        <label>1</label>
    </ligand>
</feature>
<dbReference type="STRING" id="75743.A0A401NHG1"/>
<protein>
    <recommendedName>
        <fullName evidence="15">Transferrin-like domain-containing protein</fullName>
    </recommendedName>
</protein>
<gene>
    <name evidence="16" type="ORF">scyTo_0012716</name>
</gene>
<evidence type="ECO:0000256" key="8">
    <source>
        <dbReference type="ARBA" id="ARBA00023065"/>
    </source>
</evidence>
<dbReference type="PANTHER" id="PTHR11485">
    <property type="entry name" value="TRANSFERRIN"/>
    <property type="match status" value="1"/>
</dbReference>
<dbReference type="InterPro" id="IPR001156">
    <property type="entry name" value="Transferrin-like_dom"/>
</dbReference>
<feature type="disulfide bond" evidence="13">
    <location>
        <begin position="408"/>
        <end position="694"/>
    </location>
</feature>
<dbReference type="GO" id="GO:0006826">
    <property type="term" value="P:iron ion transport"/>
    <property type="evidence" value="ECO:0007669"/>
    <property type="project" value="UniProtKB-KW"/>
</dbReference>
<dbReference type="GO" id="GO:0005615">
    <property type="term" value="C:extracellular space"/>
    <property type="evidence" value="ECO:0007669"/>
    <property type="project" value="InterPro"/>
</dbReference>
<feature type="chain" id="PRO_5019066425" description="Transferrin-like domain-containing protein" evidence="14">
    <location>
        <begin position="19"/>
        <end position="699"/>
    </location>
</feature>
<feature type="binding site" evidence="11">
    <location>
        <position position="460"/>
    </location>
    <ligand>
        <name>hydrogencarbonate</name>
        <dbReference type="ChEBI" id="CHEBI:17544"/>
        <label>1</label>
    </ligand>
</feature>
<feature type="disulfide bond" evidence="13">
    <location>
        <begin position="182"/>
        <end position="193"/>
    </location>
</feature>
<evidence type="ECO:0000256" key="11">
    <source>
        <dbReference type="PIRSR" id="PIRSR002549-2"/>
    </source>
</evidence>
<keyword evidence="17" id="KW-1185">Reference proteome</keyword>
<evidence type="ECO:0000256" key="2">
    <source>
        <dbReference type="ARBA" id="ARBA00022448"/>
    </source>
</evidence>
<feature type="disulfide bond" evidence="13">
    <location>
        <begin position="582"/>
        <end position="596"/>
    </location>
</feature>
<dbReference type="FunFam" id="3.40.190.10:FF:000095">
    <property type="entry name" value="Lactotransferrin"/>
    <property type="match status" value="2"/>
</dbReference>
<dbReference type="SMART" id="SM00094">
    <property type="entry name" value="TR_FER"/>
    <property type="match status" value="2"/>
</dbReference>
<dbReference type="Proteomes" id="UP000288216">
    <property type="component" value="Unassembled WGS sequence"/>
</dbReference>
<feature type="disulfide bond" evidence="13">
    <location>
        <begin position="458"/>
        <end position="542"/>
    </location>
</feature>
<dbReference type="Gene3D" id="3.40.190.10">
    <property type="entry name" value="Periplasmic binding protein-like II"/>
    <property type="match status" value="4"/>
</dbReference>
<feature type="domain" description="Transferrin-like" evidence="15">
    <location>
        <begin position="353"/>
        <end position="684"/>
    </location>
</feature>
<comment type="subcellular location">
    <subcellularLocation>
        <location evidence="1">Secreted</location>
    </subcellularLocation>
</comment>
<dbReference type="OMA" id="DEWSINS"/>
<evidence type="ECO:0000313" key="17">
    <source>
        <dbReference type="Proteomes" id="UP000288216"/>
    </source>
</evidence>
<feature type="disulfide bond" evidence="13">
    <location>
        <begin position="36"/>
        <end position="52"/>
    </location>
</feature>
<feature type="disulfide bond" evidence="13">
    <location>
        <begin position="509"/>
        <end position="525"/>
    </location>
</feature>
<evidence type="ECO:0000256" key="14">
    <source>
        <dbReference type="SAM" id="SignalP"/>
    </source>
</evidence>
<feature type="disulfide bond" evidence="13">
    <location>
        <begin position="356"/>
        <end position="383"/>
    </location>
</feature>
<comment type="caution">
    <text evidence="16">The sequence shown here is derived from an EMBL/GenBank/DDBJ whole genome shotgun (WGS) entry which is preliminary data.</text>
</comment>
<dbReference type="PROSITE" id="PS51408">
    <property type="entry name" value="TRANSFERRIN_LIKE_4"/>
    <property type="match status" value="2"/>
</dbReference>
<keyword evidence="9 13" id="KW-1015">Disulfide bond</keyword>
<dbReference type="SUPFAM" id="SSF53850">
    <property type="entry name" value="Periplasmic binding protein-like II"/>
    <property type="match status" value="2"/>
</dbReference>
<feature type="binding site" evidence="12">
    <location>
        <position position="76"/>
    </location>
    <ligand>
        <name>Fe(3+)</name>
        <dbReference type="ChEBI" id="CHEBI:29034"/>
        <label>1</label>
    </ligand>
</feature>
<feature type="binding site" evidence="11">
    <location>
        <position position="136"/>
    </location>
    <ligand>
        <name>hydrogencarbonate</name>
        <dbReference type="ChEBI" id="CHEBI:17544"/>
        <label>1</label>
    </ligand>
</feature>
<dbReference type="AlphaFoldDB" id="A0A401NHG1"/>
<dbReference type="Pfam" id="PF00405">
    <property type="entry name" value="Transferrin"/>
    <property type="match status" value="2"/>
</dbReference>
<feature type="binding site" evidence="11">
    <location>
        <position position="129"/>
    </location>
    <ligand>
        <name>hydrogencarbonate</name>
        <dbReference type="ChEBI" id="CHEBI:17544"/>
        <label>1</label>
    </ligand>
</feature>
<dbReference type="InterPro" id="IPR016357">
    <property type="entry name" value="Transferrin"/>
</dbReference>
<dbReference type="PROSITE" id="PS00207">
    <property type="entry name" value="TRANSFERRIN_LIKE_3"/>
    <property type="match status" value="2"/>
</dbReference>
<keyword evidence="14" id="KW-0732">Signal</keyword>
<dbReference type="EMBL" id="BFAA01006228">
    <property type="protein sequence ID" value="GCB60312.1"/>
    <property type="molecule type" value="Genomic_DNA"/>
</dbReference>
<feature type="binding site" evidence="11">
    <location>
        <position position="467"/>
    </location>
    <ligand>
        <name>hydrogencarbonate</name>
        <dbReference type="ChEBI" id="CHEBI:17544"/>
        <label>1</label>
    </ligand>
</feature>
<feature type="disulfide bond" evidence="13">
    <location>
        <begin position="238"/>
        <end position="252"/>
    </location>
</feature>
<evidence type="ECO:0000256" key="4">
    <source>
        <dbReference type="ARBA" id="ARBA00022525"/>
    </source>
</evidence>
<evidence type="ECO:0000256" key="12">
    <source>
        <dbReference type="PIRSR" id="PIRSR002549-3"/>
    </source>
</evidence>
<feature type="binding site" evidence="11">
    <location>
        <position position="464"/>
    </location>
    <ligand>
        <name>hydrogencarbonate</name>
        <dbReference type="ChEBI" id="CHEBI:17544"/>
        <label>1</label>
    </ligand>
</feature>
<comment type="similarity">
    <text evidence="10">Belongs to the transferrin family.</text>
</comment>
<feature type="disulfide bond" evidence="13">
    <location>
        <begin position="170"/>
        <end position="185"/>
    </location>
</feature>
<evidence type="ECO:0000256" key="5">
    <source>
        <dbReference type="ARBA" id="ARBA00022723"/>
    </source>
</evidence>
<evidence type="ECO:0000256" key="9">
    <source>
        <dbReference type="ARBA" id="ARBA00023157"/>
    </source>
</evidence>
<keyword evidence="6" id="KW-0677">Repeat</keyword>
<feature type="disulfide bond" evidence="13">
    <location>
        <begin position="484"/>
        <end position="685"/>
    </location>
</feature>
<dbReference type="GO" id="GO:0019731">
    <property type="term" value="P:antibacterial humoral response"/>
    <property type="evidence" value="ECO:0007669"/>
    <property type="project" value="TreeGrafter"/>
</dbReference>
<dbReference type="PANTHER" id="PTHR11485:SF31">
    <property type="entry name" value="SEROTRANSFERRIN"/>
    <property type="match status" value="1"/>
</dbReference>
<feature type="disulfide bond" evidence="13">
    <location>
        <begin position="26"/>
        <end position="61"/>
    </location>
</feature>
<dbReference type="GO" id="GO:0046872">
    <property type="term" value="F:metal ion binding"/>
    <property type="evidence" value="ECO:0007669"/>
    <property type="project" value="UniProtKB-KW"/>
</dbReference>
<keyword evidence="4" id="KW-0964">Secreted</keyword>
<feature type="binding site" evidence="12">
    <location>
        <position position="104"/>
    </location>
    <ligand>
        <name>Fe(3+)</name>
        <dbReference type="ChEBI" id="CHEBI:29034"/>
        <label>1</label>
    </ligand>
</feature>
<evidence type="ECO:0000256" key="10">
    <source>
        <dbReference type="PIRNR" id="PIRNR002549"/>
    </source>
</evidence>
<evidence type="ECO:0000313" key="16">
    <source>
        <dbReference type="EMBL" id="GCB60312.1"/>
    </source>
</evidence>
<feature type="disulfide bond" evidence="13">
    <location>
        <begin position="496"/>
        <end position="512"/>
    </location>
</feature>
<keyword evidence="3 10" id="KW-0410">Iron transport</keyword>
<reference evidence="16 17" key="1">
    <citation type="journal article" date="2018" name="Nat. Ecol. Evol.">
        <title>Shark genomes provide insights into elasmobranch evolution and the origin of vertebrates.</title>
        <authorList>
            <person name="Hara Y"/>
            <person name="Yamaguchi K"/>
            <person name="Onimaru K"/>
            <person name="Kadota M"/>
            <person name="Koyanagi M"/>
            <person name="Keeley SD"/>
            <person name="Tatsumi K"/>
            <person name="Tanaka K"/>
            <person name="Motone F"/>
            <person name="Kageyama Y"/>
            <person name="Nozu R"/>
            <person name="Adachi N"/>
            <person name="Nishimura O"/>
            <person name="Nakagawa R"/>
            <person name="Tanegashima C"/>
            <person name="Kiyatake I"/>
            <person name="Matsumoto R"/>
            <person name="Murakumo K"/>
            <person name="Nishida K"/>
            <person name="Terakita A"/>
            <person name="Kuratani S"/>
            <person name="Sato K"/>
            <person name="Hyodo S Kuraku.S."/>
        </authorList>
    </citation>
    <scope>NUCLEOTIDE SEQUENCE [LARGE SCALE GENOMIC DNA]</scope>
</reference>
<keyword evidence="8 10" id="KW-0406">Ion transport</keyword>
<dbReference type="GO" id="GO:0055037">
    <property type="term" value="C:recycling endosome"/>
    <property type="evidence" value="ECO:0007669"/>
    <property type="project" value="TreeGrafter"/>
</dbReference>
<feature type="binding site" evidence="11">
    <location>
        <position position="135"/>
    </location>
    <ligand>
        <name>hydrogencarbonate</name>
        <dbReference type="ChEBI" id="CHEBI:17544"/>
        <label>1</label>
    </ligand>
</feature>
<feature type="binding site" evidence="12">
    <location>
        <position position="536"/>
    </location>
    <ligand>
        <name>Fe(3+)</name>
        <dbReference type="ChEBI" id="CHEBI:29034"/>
        <label>2</label>
    </ligand>
</feature>
<accession>A0A401NHG1</accession>
<keyword evidence="2 10" id="KW-0813">Transport</keyword>
<organism evidence="16 17">
    <name type="scientific">Scyliorhinus torazame</name>
    <name type="common">Cloudy catshark</name>
    <name type="synonym">Catulus torazame</name>
    <dbReference type="NCBI Taxonomy" id="75743"/>
    <lineage>
        <taxon>Eukaryota</taxon>
        <taxon>Metazoa</taxon>
        <taxon>Chordata</taxon>
        <taxon>Craniata</taxon>
        <taxon>Vertebrata</taxon>
        <taxon>Chondrichthyes</taxon>
        <taxon>Elasmobranchii</taxon>
        <taxon>Galeomorphii</taxon>
        <taxon>Galeoidea</taxon>
        <taxon>Carcharhiniformes</taxon>
        <taxon>Scyliorhinidae</taxon>
        <taxon>Scyliorhinus</taxon>
    </lineage>
</organism>
<feature type="binding site" evidence="12">
    <location>
        <position position="204"/>
    </location>
    <ligand>
        <name>Fe(3+)</name>
        <dbReference type="ChEBI" id="CHEBI:29034"/>
        <label>1</label>
    </ligand>
</feature>
<evidence type="ECO:0000256" key="3">
    <source>
        <dbReference type="ARBA" id="ARBA00022496"/>
    </source>
</evidence>
<feature type="binding site" evidence="12">
    <location>
        <position position="436"/>
    </location>
    <ligand>
        <name>Fe(3+)</name>
        <dbReference type="ChEBI" id="CHEBI:29034"/>
        <label>1</label>
    </ligand>
</feature>
<dbReference type="OrthoDB" id="9981115at2759"/>
<name>A0A401NHG1_SCYTO</name>
<dbReference type="PROSITE" id="PS00206">
    <property type="entry name" value="TRANSFERRIN_LIKE_2"/>
    <property type="match status" value="2"/>
</dbReference>
<feature type="binding site" evidence="12">
    <location>
        <position position="604"/>
    </location>
    <ligand>
        <name>Fe(3+)</name>
        <dbReference type="ChEBI" id="CHEBI:29034"/>
        <label>1</label>
    </ligand>
</feature>
<keyword evidence="5 10" id="KW-0479">Metal-binding</keyword>
<feature type="signal peptide" evidence="14">
    <location>
        <begin position="1"/>
        <end position="18"/>
    </location>
</feature>
<feature type="domain" description="Transferrin-like" evidence="15">
    <location>
        <begin position="23"/>
        <end position="344"/>
    </location>
</feature>
<dbReference type="PIRSF" id="PIRSF002549">
    <property type="entry name" value="Transferrin"/>
    <property type="match status" value="1"/>
</dbReference>
<feature type="disulfide bond" evidence="13">
    <location>
        <begin position="366"/>
        <end position="374"/>
    </location>
</feature>
<feature type="disulfide bond" evidence="13">
    <location>
        <begin position="127"/>
        <end position="210"/>
    </location>
</feature>
<evidence type="ECO:0000256" key="13">
    <source>
        <dbReference type="PIRSR" id="PIRSR002549-4"/>
    </source>
</evidence>
<evidence type="ECO:0000256" key="7">
    <source>
        <dbReference type="ARBA" id="ARBA00023004"/>
    </source>
</evidence>
<dbReference type="InterPro" id="IPR018195">
    <property type="entry name" value="Transferrin_Fe_BS"/>
</dbReference>
<evidence type="ECO:0000256" key="1">
    <source>
        <dbReference type="ARBA" id="ARBA00004613"/>
    </source>
</evidence>
<dbReference type="GO" id="GO:0005769">
    <property type="term" value="C:early endosome"/>
    <property type="evidence" value="ECO:0007669"/>
    <property type="project" value="TreeGrafter"/>
</dbReference>
<evidence type="ECO:0000256" key="6">
    <source>
        <dbReference type="ARBA" id="ARBA00022737"/>
    </source>
</evidence>
<sequence>MTLLHAVLLLGIISLSFAADPAIRWCTVSIHEQQKCNDLKSKMATDYPEFSCIRKESHESCVNAIKSDQADATTLDGGDIYKGGLLPSRLKPIAAENITGESCYYAVAVVKKSSSITINNLKGKKSCHTGLGKSAGWIIPIGTIVQRTRDEWNREDPIEKFVEKFFSSSCVPGAGSQFPGLCKLCKGSGANKCQRSHHEPYYDYSGAFQCLKDDAGEVAFVKHTTVPAAERQNYKLLCLDGTTQPINNYKACHWAKVPAHAVVVRSRNVDDAKNDAIWRFLSLAQKRFGPHTQGQFKLFSSGTYQRKDLMFKDATEELIHLPKETDYLLYLGTNYANALKYIRKETGTSSNTLRWCTIGDPERRKCDTWTAVNCVGGTNAEDCIKQIMSGVADAVSLDGGQVYVGGKCGLVPVMAEYYNKGDRSPCRTRSNIIPSYYAVAVVKNPQATWESLRGKKSCHTGVGRTAGWNVPMGFLIKNNKIRACDVYNSTYFSDSCAPGADKTLHPHLCSLCIGTGKTLHSENKCDANSNERYFSYSGAFRCLAEAGDVAFVKHITIIENTFPLGQLDWNRNLQSSDYRLLCKDGTTAPIVNYETCNLAMVPAHAVMTRPNMKQQVLELLKNEQLKHGREGSEKTTFNMFDSATFSGKDLLFKDSTQCLIDVTATDYKGFLGQSYIATLEGLHSCKTPELLEACSFVTC</sequence>
<proteinExistence type="inferred from homology"/>
<evidence type="ECO:0000259" key="15">
    <source>
        <dbReference type="PROSITE" id="PS51408"/>
    </source>
</evidence>
<dbReference type="PRINTS" id="PR00422">
    <property type="entry name" value="TRANSFERRIN"/>
</dbReference>
<dbReference type="PROSITE" id="PS00205">
    <property type="entry name" value="TRANSFERRIN_LIKE_1"/>
    <property type="match status" value="1"/>
</dbReference>